<dbReference type="RefSeq" id="XP_501242.1">
    <property type="nucleotide sequence ID" value="XM_501242.1"/>
</dbReference>
<dbReference type="GeneID" id="2906903"/>
<dbReference type="VEuPathDB" id="FungiDB:YALI0_B22902g"/>
<dbReference type="Proteomes" id="UP000182444">
    <property type="component" value="Chromosome 1B"/>
</dbReference>
<comment type="catalytic activity">
    <reaction evidence="5">
        <text>3-hydroxy-L-kynurenine + H2O = 3-hydroxyanthranilate + L-alanine + H(+)</text>
        <dbReference type="Rhea" id="RHEA:25143"/>
        <dbReference type="ChEBI" id="CHEBI:15377"/>
        <dbReference type="ChEBI" id="CHEBI:15378"/>
        <dbReference type="ChEBI" id="CHEBI:36559"/>
        <dbReference type="ChEBI" id="CHEBI:57972"/>
        <dbReference type="ChEBI" id="CHEBI:58125"/>
        <dbReference type="EC" id="3.7.1.3"/>
    </reaction>
</comment>
<dbReference type="FunFam" id="3.90.1150.10:FF:000302">
    <property type="entry name" value="Kynureninase"/>
    <property type="match status" value="1"/>
</dbReference>
<evidence type="ECO:0000256" key="5">
    <source>
        <dbReference type="PIRNR" id="PIRNR038800"/>
    </source>
</evidence>
<comment type="catalytic activity">
    <reaction evidence="4 5">
        <text>L-kynurenine + H2O = anthranilate + L-alanine + H(+)</text>
        <dbReference type="Rhea" id="RHEA:16813"/>
        <dbReference type="ChEBI" id="CHEBI:15377"/>
        <dbReference type="ChEBI" id="CHEBI:15378"/>
        <dbReference type="ChEBI" id="CHEBI:16567"/>
        <dbReference type="ChEBI" id="CHEBI:57959"/>
        <dbReference type="ChEBI" id="CHEBI:57972"/>
        <dbReference type="EC" id="3.7.1.3"/>
    </reaction>
</comment>
<evidence type="ECO:0000256" key="3">
    <source>
        <dbReference type="ARBA" id="ARBA00022898"/>
    </source>
</evidence>
<evidence type="ECO:0000256" key="1">
    <source>
        <dbReference type="ARBA" id="ARBA00022642"/>
    </source>
</evidence>
<dbReference type="InterPro" id="IPR015421">
    <property type="entry name" value="PyrdxlP-dep_Trfase_major"/>
</dbReference>
<dbReference type="InterPro" id="IPR015424">
    <property type="entry name" value="PyrdxlP-dep_Trfase"/>
</dbReference>
<dbReference type="OMA" id="LPGWNSH"/>
<dbReference type="Pfam" id="PF00266">
    <property type="entry name" value="Aminotran_5"/>
    <property type="match status" value="1"/>
</dbReference>
<proteinExistence type="inferred from homology"/>
<feature type="binding site" evidence="4">
    <location>
        <position position="99"/>
    </location>
    <ligand>
        <name>pyridoxal 5'-phosphate</name>
        <dbReference type="ChEBI" id="CHEBI:597326"/>
    </ligand>
</feature>
<dbReference type="GO" id="GO:0034354">
    <property type="term" value="P:'de novo' NAD+ biosynthetic process from L-tryptophan"/>
    <property type="evidence" value="ECO:0007669"/>
    <property type="project" value="UniProtKB-UniRule"/>
</dbReference>
<dbReference type="GO" id="GO:0043420">
    <property type="term" value="P:anthranilate metabolic process"/>
    <property type="evidence" value="ECO:0007669"/>
    <property type="project" value="UniProtKB-UniRule"/>
</dbReference>
<dbReference type="InterPro" id="IPR010111">
    <property type="entry name" value="Kynureninase"/>
</dbReference>
<feature type="binding site" evidence="4">
    <location>
        <position position="267"/>
    </location>
    <ligand>
        <name>pyridoxal 5'-phosphate</name>
        <dbReference type="ChEBI" id="CHEBI:597326"/>
    </ligand>
</feature>
<feature type="binding site" evidence="4">
    <location>
        <position position="295"/>
    </location>
    <ligand>
        <name>pyridoxal 5'-phosphate</name>
        <dbReference type="ChEBI" id="CHEBI:597326"/>
    </ligand>
</feature>
<comment type="cofactor">
    <cofactor evidence="4 5">
        <name>pyridoxal 5'-phosphate</name>
        <dbReference type="ChEBI" id="CHEBI:597326"/>
    </cofactor>
</comment>
<evidence type="ECO:0000259" key="6">
    <source>
        <dbReference type="Pfam" id="PF00266"/>
    </source>
</evidence>
<reference evidence="7 8" key="1">
    <citation type="journal article" date="2016" name="PLoS ONE">
        <title>Sequence Assembly of Yarrowia lipolytica Strain W29/CLIB89 Shows Transposable Element Diversity.</title>
        <authorList>
            <person name="Magnan C."/>
            <person name="Yu J."/>
            <person name="Chang I."/>
            <person name="Jahn E."/>
            <person name="Kanomata Y."/>
            <person name="Wu J."/>
            <person name="Zeller M."/>
            <person name="Oakes M."/>
            <person name="Baldi P."/>
            <person name="Sandmeyer S."/>
        </authorList>
    </citation>
    <scope>NUCLEOTIDE SEQUENCE [LARGE SCALE GENOMIC DNA]</scope>
    <source>
        <strain evidence="8">CLIB89(W29)</strain>
    </source>
</reference>
<dbReference type="Pfam" id="PF22580">
    <property type="entry name" value="KYNU_C"/>
    <property type="match status" value="1"/>
</dbReference>
<feature type="binding site" evidence="4">
    <location>
        <position position="100"/>
    </location>
    <ligand>
        <name>pyridoxal 5'-phosphate</name>
        <dbReference type="ChEBI" id="CHEBI:597326"/>
    </ligand>
</feature>
<feature type="binding site" evidence="4">
    <location>
        <position position="215"/>
    </location>
    <ligand>
        <name>pyridoxal 5'-phosphate</name>
        <dbReference type="ChEBI" id="CHEBI:597326"/>
    </ligand>
</feature>
<sequence>MPLNFRDRFNVPVLKNGEEVAYLVGNSLGLMPHKTRDYVNQEMDAWSQLGVKGHFVSGKEDLGQDVHQGPWYSCDEPLHGLVGPILGASEDEVAIMNTLTSNIHSLFSAFYKPTAKRSKILFEAKAFPSDTYAMEAQARLHNLDPSEALIKLAPKDGLHTLSDDDIIKVIEEQGDEIAVVFFSGIQFYTGQLFDIPRITAAAKAKGCVVGWDLAHAAGNVPLKLHDWNVDFAVFCTYKYMNSGPGGIGGLFVHDKYADDQRPRLAGWWGNNAETRFKMLDEFDPIRGARGYKQSNPSVLCVLALRASLELFKEAGGIEKLRERSIELTNRLLKGLLASPHYIAPENIEIFGNSGKAWFTIITPQAEHQRGAQLSLLFGPDGTMKKVFDYLDDHGVLGDERNPDVIRLAPAPLYNNERDVDLAIKLINDSINLINGSA</sequence>
<dbReference type="GO" id="GO:0005737">
    <property type="term" value="C:cytoplasm"/>
    <property type="evidence" value="ECO:0007669"/>
    <property type="project" value="UniProtKB-SubCell"/>
</dbReference>
<evidence type="ECO:0000313" key="8">
    <source>
        <dbReference type="Proteomes" id="UP000182444"/>
    </source>
</evidence>
<comment type="function">
    <text evidence="4 5">Catalyzes the cleavage of L-kynurenine (L-Kyn) and L-3-hydroxykynurenine (L-3OHKyn) into anthranilic acid (AA) and 3-hydroxyanthranilic acid (3-OHAA), respectively.</text>
</comment>
<dbReference type="NCBIfam" id="TIGR01814">
    <property type="entry name" value="kynureninase"/>
    <property type="match status" value="1"/>
</dbReference>
<dbReference type="HAMAP" id="MF_01970">
    <property type="entry name" value="Kynureninase"/>
    <property type="match status" value="1"/>
</dbReference>
<feature type="binding site" evidence="4">
    <location>
        <begin position="127"/>
        <end position="130"/>
    </location>
    <ligand>
        <name>pyridoxal 5'-phosphate</name>
        <dbReference type="ChEBI" id="CHEBI:597326"/>
    </ligand>
</feature>
<dbReference type="Gene3D" id="3.40.640.10">
    <property type="entry name" value="Type I PLP-dependent aspartate aminotransferase-like (Major domain)"/>
    <property type="match status" value="1"/>
</dbReference>
<evidence type="ECO:0000256" key="2">
    <source>
        <dbReference type="ARBA" id="ARBA00022801"/>
    </source>
</evidence>
<dbReference type="GO" id="GO:0097053">
    <property type="term" value="P:L-kynurenine catabolic process"/>
    <property type="evidence" value="ECO:0007669"/>
    <property type="project" value="UniProtKB-UniRule"/>
</dbReference>
<dbReference type="GO" id="GO:0097268">
    <property type="term" value="C:cytoophidium"/>
    <property type="evidence" value="ECO:0007669"/>
    <property type="project" value="EnsemblFungi"/>
</dbReference>
<keyword evidence="3 4" id="KW-0663">Pyridoxal phosphate</keyword>
<keyword evidence="1 4" id="KW-0662">Pyridine nucleotide biosynthesis</keyword>
<comment type="pathway">
    <text evidence="4 5">Amino-acid degradation; L-kynurenine degradation; L-alanine and anthranilate from L-kynurenine: step 1/1.</text>
</comment>
<organism evidence="7 8">
    <name type="scientific">Yarrowia lipolytica</name>
    <name type="common">Candida lipolytica</name>
    <dbReference type="NCBI Taxonomy" id="4952"/>
    <lineage>
        <taxon>Eukaryota</taxon>
        <taxon>Fungi</taxon>
        <taxon>Dikarya</taxon>
        <taxon>Ascomycota</taxon>
        <taxon>Saccharomycotina</taxon>
        <taxon>Dipodascomycetes</taxon>
        <taxon>Dipodascales</taxon>
        <taxon>Dipodascales incertae sedis</taxon>
        <taxon>Yarrowia</taxon>
    </lineage>
</organism>
<dbReference type="InterPro" id="IPR015422">
    <property type="entry name" value="PyrdxlP-dep_Trfase_small"/>
</dbReference>
<feature type="domain" description="Aminotransferase class V" evidence="6">
    <location>
        <begin position="147"/>
        <end position="341"/>
    </location>
</feature>
<dbReference type="PANTHER" id="PTHR14084:SF0">
    <property type="entry name" value="KYNURENINASE"/>
    <property type="match status" value="1"/>
</dbReference>
<dbReference type="EC" id="3.7.1.3" evidence="4 5"/>
<dbReference type="EMBL" id="CP017554">
    <property type="protein sequence ID" value="AOW02096.1"/>
    <property type="molecule type" value="Genomic_DNA"/>
</dbReference>
<dbReference type="PIRSF" id="PIRSF038800">
    <property type="entry name" value="KYNU"/>
    <property type="match status" value="1"/>
</dbReference>
<dbReference type="Gene3D" id="3.90.1150.10">
    <property type="entry name" value="Aspartate Aminotransferase, domain 1"/>
    <property type="match status" value="1"/>
</dbReference>
<dbReference type="InterPro" id="IPR000192">
    <property type="entry name" value="Aminotrans_V_dom"/>
</dbReference>
<evidence type="ECO:0000313" key="7">
    <source>
        <dbReference type="EMBL" id="AOW02096.1"/>
    </source>
</evidence>
<comment type="pathway">
    <text evidence="4 5">Cofactor biosynthesis; NAD(+) biosynthesis; quinolinate from L-kynurenine: step 2/3.</text>
</comment>
<protein>
    <recommendedName>
        <fullName evidence="4 5">Kynureninase</fullName>
        <ecNumber evidence="4 5">3.7.1.3</ecNumber>
    </recommendedName>
    <alternativeName>
        <fullName evidence="4">Biosynthesis of nicotinic acid protein 5</fullName>
    </alternativeName>
    <alternativeName>
        <fullName evidence="4">L-kynurenine hydrolase</fullName>
    </alternativeName>
</protein>
<comment type="similarity">
    <text evidence="4 5">Belongs to the kynureninase family.</text>
</comment>
<dbReference type="GO" id="GO:0030170">
    <property type="term" value="F:pyridoxal phosphate binding"/>
    <property type="evidence" value="ECO:0007669"/>
    <property type="project" value="UniProtKB-UniRule"/>
</dbReference>
<dbReference type="FunFam" id="3.40.640.10:FF:000031">
    <property type="entry name" value="Kynureninase"/>
    <property type="match status" value="1"/>
</dbReference>
<evidence type="ECO:0000256" key="4">
    <source>
        <dbReference type="HAMAP-Rule" id="MF_03017"/>
    </source>
</evidence>
<dbReference type="SUPFAM" id="SSF53383">
    <property type="entry name" value="PLP-dependent transferases"/>
    <property type="match status" value="1"/>
</dbReference>
<dbReference type="eggNOG" id="KOG3846">
    <property type="taxonomic scope" value="Eukaryota"/>
</dbReference>
<feature type="binding site" evidence="4">
    <location>
        <position position="212"/>
    </location>
    <ligand>
        <name>pyridoxal 5'-phosphate</name>
        <dbReference type="ChEBI" id="CHEBI:597326"/>
    </ligand>
</feature>
<keyword evidence="2 4" id="KW-0378">Hydrolase</keyword>
<dbReference type="SMR" id="A0A1D8N8Y2"/>
<feature type="binding site" evidence="4">
    <location>
        <position position="183"/>
    </location>
    <ligand>
        <name>pyridoxal 5'-phosphate</name>
        <dbReference type="ChEBI" id="CHEBI:597326"/>
    </ligand>
</feature>
<dbReference type="OrthoDB" id="5978656at2759"/>
<gene>
    <name evidence="4" type="primary">BNA5</name>
    <name evidence="7" type="ORF">YALI1_B29867g</name>
</gene>
<comment type="subunit">
    <text evidence="4 5">Homodimer.</text>
</comment>
<comment type="subcellular location">
    <subcellularLocation>
        <location evidence="4 5">Cytoplasm</location>
    </subcellularLocation>
</comment>
<dbReference type="GO" id="GO:0019805">
    <property type="term" value="P:quinolinate biosynthetic process"/>
    <property type="evidence" value="ECO:0007669"/>
    <property type="project" value="UniProtKB-UniRule"/>
</dbReference>
<dbReference type="GO" id="GO:0019441">
    <property type="term" value="P:L-tryptophan catabolic process to kynurenine"/>
    <property type="evidence" value="ECO:0007669"/>
    <property type="project" value="TreeGrafter"/>
</dbReference>
<dbReference type="UniPathway" id="UPA00253">
    <property type="reaction ID" value="UER00329"/>
</dbReference>
<dbReference type="KEGG" id="yli:2906903"/>
<feature type="binding site" evidence="4">
    <location>
        <position position="237"/>
    </location>
    <ligand>
        <name>pyridoxal 5'-phosphate</name>
        <dbReference type="ChEBI" id="CHEBI:597326"/>
    </ligand>
</feature>
<dbReference type="PANTHER" id="PTHR14084">
    <property type="entry name" value="KYNURENINASE"/>
    <property type="match status" value="1"/>
</dbReference>
<dbReference type="UniPathway" id="UPA00334">
    <property type="reaction ID" value="UER00455"/>
</dbReference>
<feature type="modified residue" description="N6-(pyridoxal phosphate)lysine" evidence="4">
    <location>
        <position position="238"/>
    </location>
</feature>
<keyword evidence="4 5" id="KW-0963">Cytoplasm</keyword>
<dbReference type="AlphaFoldDB" id="A0A1D8N8Y2"/>
<accession>A0A1D8N8Y2</accession>
<name>A0A1D8N8Y2_YARLL</name>
<dbReference type="GO" id="GO:0030429">
    <property type="term" value="F:kynureninase activity"/>
    <property type="evidence" value="ECO:0007669"/>
    <property type="project" value="UniProtKB-UniRule"/>
</dbReference>
<dbReference type="VEuPathDB" id="FungiDB:YALI1_B29867g"/>